<gene>
    <name evidence="3" type="ORF">BCV70DRAFT_162889</name>
</gene>
<evidence type="ECO:0000256" key="1">
    <source>
        <dbReference type="ARBA" id="ARBA00022729"/>
    </source>
</evidence>
<evidence type="ECO:0000313" key="3">
    <source>
        <dbReference type="EMBL" id="PWY99297.1"/>
    </source>
</evidence>
<dbReference type="OrthoDB" id="623670at2759"/>
<reference evidence="3 4" key="1">
    <citation type="journal article" date="2018" name="Mol. Biol. Evol.">
        <title>Broad Genomic Sampling Reveals a Smut Pathogenic Ancestry of the Fungal Clade Ustilaginomycotina.</title>
        <authorList>
            <person name="Kijpornyongpan T."/>
            <person name="Mondo S.J."/>
            <person name="Barry K."/>
            <person name="Sandor L."/>
            <person name="Lee J."/>
            <person name="Lipzen A."/>
            <person name="Pangilinan J."/>
            <person name="LaButti K."/>
            <person name="Hainaut M."/>
            <person name="Henrissat B."/>
            <person name="Grigoriev I.V."/>
            <person name="Spatafora J.W."/>
            <person name="Aime M.C."/>
        </authorList>
    </citation>
    <scope>NUCLEOTIDE SEQUENCE [LARGE SCALE GENOMIC DNA]</scope>
    <source>
        <strain evidence="3 4">MCA 3645</strain>
    </source>
</reference>
<keyword evidence="1" id="KW-0732">Signal</keyword>
<dbReference type="SUPFAM" id="SSF50685">
    <property type="entry name" value="Barwin-like endoglucanases"/>
    <property type="match status" value="1"/>
</dbReference>
<dbReference type="CDD" id="cd22191">
    <property type="entry name" value="DPBB_RlpA_EXP_N-like"/>
    <property type="match status" value="1"/>
</dbReference>
<accession>A0A317XN37</accession>
<dbReference type="InterPro" id="IPR051477">
    <property type="entry name" value="Expansin_CellWall"/>
</dbReference>
<protein>
    <submittedName>
        <fullName evidence="3">Plant expansin</fullName>
    </submittedName>
</protein>
<dbReference type="Pfam" id="PF03330">
    <property type="entry name" value="DPBB_1"/>
    <property type="match status" value="1"/>
</dbReference>
<organism evidence="3 4">
    <name type="scientific">Testicularia cyperi</name>
    <dbReference type="NCBI Taxonomy" id="1882483"/>
    <lineage>
        <taxon>Eukaryota</taxon>
        <taxon>Fungi</taxon>
        <taxon>Dikarya</taxon>
        <taxon>Basidiomycota</taxon>
        <taxon>Ustilaginomycotina</taxon>
        <taxon>Ustilaginomycetes</taxon>
        <taxon>Ustilaginales</taxon>
        <taxon>Anthracoideaceae</taxon>
        <taxon>Testicularia</taxon>
    </lineage>
</organism>
<sequence>FTGQATWYNTGLGACGETNDDSHPIVAVSKDIFEQYNPSSGNPNENSLCGKKIEIDWQGKKQLVFAMDECPSCAPSSLDLSPAVFKSLDDPDKGLLKGIQWKFV</sequence>
<feature type="non-terminal residue" evidence="3">
    <location>
        <position position="1"/>
    </location>
</feature>
<dbReference type="Gene3D" id="2.40.40.10">
    <property type="entry name" value="RlpA-like domain"/>
    <property type="match status" value="1"/>
</dbReference>
<feature type="domain" description="RlpA-like protein double-psi beta-barrel" evidence="2">
    <location>
        <begin position="2"/>
        <end position="96"/>
    </location>
</feature>
<dbReference type="EMBL" id="KZ819195">
    <property type="protein sequence ID" value="PWY99297.1"/>
    <property type="molecule type" value="Genomic_DNA"/>
</dbReference>
<dbReference type="AlphaFoldDB" id="A0A317XN37"/>
<evidence type="ECO:0000259" key="2">
    <source>
        <dbReference type="Pfam" id="PF03330"/>
    </source>
</evidence>
<proteinExistence type="predicted"/>
<dbReference type="STRING" id="1882483.A0A317XN37"/>
<dbReference type="PANTHER" id="PTHR31836">
    <property type="match status" value="1"/>
</dbReference>
<dbReference type="InterPro" id="IPR036908">
    <property type="entry name" value="RlpA-like_sf"/>
</dbReference>
<name>A0A317XN37_9BASI</name>
<keyword evidence="4" id="KW-1185">Reference proteome</keyword>
<dbReference type="InParanoid" id="A0A317XN37"/>
<dbReference type="Proteomes" id="UP000246740">
    <property type="component" value="Unassembled WGS sequence"/>
</dbReference>
<dbReference type="InterPro" id="IPR009009">
    <property type="entry name" value="RlpA-like_DPBB"/>
</dbReference>
<evidence type="ECO:0000313" key="4">
    <source>
        <dbReference type="Proteomes" id="UP000246740"/>
    </source>
</evidence>
<dbReference type="PANTHER" id="PTHR31836:SF29">
    <property type="entry name" value="RLPA-LIKE PROTEIN DOUBLE-PSI BETA-BARREL DOMAIN-CONTAINING PROTEIN"/>
    <property type="match status" value="1"/>
</dbReference>